<evidence type="ECO:0000256" key="3">
    <source>
        <dbReference type="ARBA" id="ARBA00018111"/>
    </source>
</evidence>
<feature type="domain" description="RecX third three-helical" evidence="7">
    <location>
        <begin position="212"/>
        <end position="259"/>
    </location>
</feature>
<feature type="region of interest" description="Disordered" evidence="6">
    <location>
        <begin position="20"/>
        <end position="52"/>
    </location>
</feature>
<evidence type="ECO:0000256" key="6">
    <source>
        <dbReference type="SAM" id="MobiDB-lite"/>
    </source>
</evidence>
<dbReference type="InterPro" id="IPR036388">
    <property type="entry name" value="WH-like_DNA-bd_sf"/>
</dbReference>
<dbReference type="HAMAP" id="MF_01114">
    <property type="entry name" value="RecX"/>
    <property type="match status" value="1"/>
</dbReference>
<feature type="compositionally biased region" description="Acidic residues" evidence="6">
    <location>
        <begin position="100"/>
        <end position="113"/>
    </location>
</feature>
<dbReference type="PANTHER" id="PTHR33602:SF1">
    <property type="entry name" value="REGULATORY PROTEIN RECX FAMILY PROTEIN"/>
    <property type="match status" value="1"/>
</dbReference>
<feature type="compositionally biased region" description="Low complexity" evidence="6">
    <location>
        <begin position="90"/>
        <end position="99"/>
    </location>
</feature>
<protein>
    <recommendedName>
        <fullName evidence="3 5">Regulatory protein RecX</fullName>
    </recommendedName>
</protein>
<proteinExistence type="inferred from homology"/>
<dbReference type="InterPro" id="IPR003783">
    <property type="entry name" value="Regulatory_RecX"/>
</dbReference>
<evidence type="ECO:0000256" key="4">
    <source>
        <dbReference type="ARBA" id="ARBA00022490"/>
    </source>
</evidence>
<comment type="caution">
    <text evidence="8">The sequence shown here is derived from an EMBL/GenBank/DDBJ whole genome shotgun (WGS) entry which is preliminary data.</text>
</comment>
<dbReference type="RefSeq" id="WP_345069138.1">
    <property type="nucleotide sequence ID" value="NZ_BAABCN010000014.1"/>
</dbReference>
<gene>
    <name evidence="5" type="primary">recX</name>
    <name evidence="8" type="ORF">GCM10022381_35440</name>
</gene>
<sequence length="278" mass="30126">MVHFEPADDTAKKTTLAPVTYLPGVFPGDGPVRTATPVRTPRATPGWHVESGEASAIEASEVGADSFDADSVDADLDVADSVQTNAAGTGSAFDAAAGDGDADDSAVEEEIDPAEERERAEHLLMRRLRSRSLSVKEASAVLAATDIDAGEVEEIIERFRELHYIDEDRLADQIVHSHHERKGLGRSGVETEMRRRGLDPILILTKLEELPDDEAERAGELAIKRIRQLDRLDDQTIDRRLTGFLLRKGYSSAAVRAAVKAAMASRSGGDKASGVRFR</sequence>
<evidence type="ECO:0000259" key="7">
    <source>
        <dbReference type="Pfam" id="PF21981"/>
    </source>
</evidence>
<reference evidence="9" key="1">
    <citation type="journal article" date="2019" name="Int. J. Syst. Evol. Microbiol.">
        <title>The Global Catalogue of Microorganisms (GCM) 10K type strain sequencing project: providing services to taxonomists for standard genome sequencing and annotation.</title>
        <authorList>
            <consortium name="The Broad Institute Genomics Platform"/>
            <consortium name="The Broad Institute Genome Sequencing Center for Infectious Disease"/>
            <person name="Wu L."/>
            <person name="Ma J."/>
        </authorList>
    </citation>
    <scope>NUCLEOTIDE SEQUENCE [LARGE SCALE GENOMIC DNA]</scope>
    <source>
        <strain evidence="9">JCM 17021</strain>
    </source>
</reference>
<dbReference type="PANTHER" id="PTHR33602">
    <property type="entry name" value="REGULATORY PROTEIN RECX FAMILY PROTEIN"/>
    <property type="match status" value="1"/>
</dbReference>
<accession>A0ABP7L0R3</accession>
<dbReference type="InterPro" id="IPR053925">
    <property type="entry name" value="RecX_HTH_3rd"/>
</dbReference>
<dbReference type="EMBL" id="BAABCN010000014">
    <property type="protein sequence ID" value="GAA3890450.1"/>
    <property type="molecule type" value="Genomic_DNA"/>
</dbReference>
<comment type="function">
    <text evidence="5">Modulates RecA activity.</text>
</comment>
<feature type="compositionally biased region" description="Low complexity" evidence="6">
    <location>
        <begin position="31"/>
        <end position="45"/>
    </location>
</feature>
<keyword evidence="9" id="KW-1185">Reference proteome</keyword>
<organism evidence="8 9">
    <name type="scientific">Leifsonia kafniensis</name>
    <dbReference type="NCBI Taxonomy" id="475957"/>
    <lineage>
        <taxon>Bacteria</taxon>
        <taxon>Bacillati</taxon>
        <taxon>Actinomycetota</taxon>
        <taxon>Actinomycetes</taxon>
        <taxon>Micrococcales</taxon>
        <taxon>Microbacteriaceae</taxon>
        <taxon>Leifsonia</taxon>
    </lineage>
</organism>
<comment type="subcellular location">
    <subcellularLocation>
        <location evidence="1 5">Cytoplasm</location>
    </subcellularLocation>
</comment>
<keyword evidence="4 5" id="KW-0963">Cytoplasm</keyword>
<evidence type="ECO:0000256" key="5">
    <source>
        <dbReference type="HAMAP-Rule" id="MF_01114"/>
    </source>
</evidence>
<feature type="region of interest" description="Disordered" evidence="6">
    <location>
        <begin position="90"/>
        <end position="117"/>
    </location>
</feature>
<dbReference type="Proteomes" id="UP001501803">
    <property type="component" value="Unassembled WGS sequence"/>
</dbReference>
<evidence type="ECO:0000256" key="1">
    <source>
        <dbReference type="ARBA" id="ARBA00004496"/>
    </source>
</evidence>
<evidence type="ECO:0000256" key="2">
    <source>
        <dbReference type="ARBA" id="ARBA00009695"/>
    </source>
</evidence>
<name>A0ABP7L0R3_9MICO</name>
<evidence type="ECO:0000313" key="9">
    <source>
        <dbReference type="Proteomes" id="UP001501803"/>
    </source>
</evidence>
<dbReference type="Pfam" id="PF21981">
    <property type="entry name" value="RecX_HTH3"/>
    <property type="match status" value="1"/>
</dbReference>
<comment type="similarity">
    <text evidence="2 5">Belongs to the RecX family.</text>
</comment>
<evidence type="ECO:0000313" key="8">
    <source>
        <dbReference type="EMBL" id="GAA3890450.1"/>
    </source>
</evidence>
<dbReference type="Gene3D" id="1.10.10.10">
    <property type="entry name" value="Winged helix-like DNA-binding domain superfamily/Winged helix DNA-binding domain"/>
    <property type="match status" value="1"/>
</dbReference>